<reference evidence="4 5" key="1">
    <citation type="submission" date="2020-07" db="EMBL/GenBank/DDBJ databases">
        <title>Genomic Encyclopedia of Archaeal and Bacterial Type Strains, Phase II (KMG-II): from individual species to whole genera.</title>
        <authorList>
            <person name="Goeker M."/>
        </authorList>
    </citation>
    <scope>NUCLEOTIDE SEQUENCE [LARGE SCALE GENOMIC DNA]</scope>
    <source>
        <strain evidence="4 5">DSM 21226</strain>
    </source>
</reference>
<dbReference type="InterPro" id="IPR053786">
    <property type="entry name" value="LEPRxLL_CS"/>
</dbReference>
<evidence type="ECO:0000256" key="1">
    <source>
        <dbReference type="ARBA" id="ARBA00022692"/>
    </source>
</evidence>
<keyword evidence="1" id="KW-0812">Transmembrane</keyword>
<keyword evidence="5" id="KW-1185">Reference proteome</keyword>
<dbReference type="Pfam" id="PF17892">
    <property type="entry name" value="Cadherin_5"/>
    <property type="match status" value="1"/>
</dbReference>
<dbReference type="CDD" id="cd11304">
    <property type="entry name" value="Cadherin_repeat"/>
    <property type="match status" value="16"/>
</dbReference>
<dbReference type="GO" id="GO:0005509">
    <property type="term" value="F:calcium ion binding"/>
    <property type="evidence" value="ECO:0007669"/>
    <property type="project" value="InterPro"/>
</dbReference>
<dbReference type="GO" id="GO:0007156">
    <property type="term" value="P:homophilic cell adhesion via plasma membrane adhesion molecules"/>
    <property type="evidence" value="ECO:0007669"/>
    <property type="project" value="InterPro"/>
</dbReference>
<feature type="domain" description="Cadherin" evidence="3">
    <location>
        <begin position="1347"/>
        <end position="1444"/>
    </location>
</feature>
<evidence type="ECO:0000313" key="5">
    <source>
        <dbReference type="Proteomes" id="UP000518288"/>
    </source>
</evidence>
<name>A0A7Y9UC17_9BURK</name>
<feature type="domain" description="Cadherin" evidence="3">
    <location>
        <begin position="1026"/>
        <end position="1131"/>
    </location>
</feature>
<feature type="domain" description="Cadherin" evidence="3">
    <location>
        <begin position="1969"/>
        <end position="2065"/>
    </location>
</feature>
<dbReference type="Pfam" id="PF17963">
    <property type="entry name" value="Big_9"/>
    <property type="match status" value="1"/>
</dbReference>
<feature type="domain" description="Cadherin" evidence="3">
    <location>
        <begin position="2081"/>
        <end position="2169"/>
    </location>
</feature>
<keyword evidence="2" id="KW-0472">Membrane</keyword>
<dbReference type="InterPro" id="IPR041690">
    <property type="entry name" value="Cadherin_5"/>
</dbReference>
<feature type="domain" description="Cadherin" evidence="3">
    <location>
        <begin position="2711"/>
        <end position="2802"/>
    </location>
</feature>
<dbReference type="PANTHER" id="PTHR24026:SF126">
    <property type="entry name" value="PROTOCADHERIN FAT 4"/>
    <property type="match status" value="1"/>
</dbReference>
<dbReference type="Gene3D" id="2.60.120.200">
    <property type="match status" value="1"/>
</dbReference>
<keyword evidence="2" id="KW-1133">Transmembrane helix</keyword>
<dbReference type="Gene3D" id="2.60.40.60">
    <property type="entry name" value="Cadherins"/>
    <property type="match status" value="15"/>
</dbReference>
<evidence type="ECO:0000259" key="3">
    <source>
        <dbReference type="PROSITE" id="PS50268"/>
    </source>
</evidence>
<dbReference type="Pfam" id="PF00028">
    <property type="entry name" value="Cadherin"/>
    <property type="match status" value="9"/>
</dbReference>
<dbReference type="InterPro" id="IPR025592">
    <property type="entry name" value="DUF4347"/>
</dbReference>
<dbReference type="SUPFAM" id="SSF49313">
    <property type="entry name" value="Cadherin-like"/>
    <property type="match status" value="16"/>
</dbReference>
<dbReference type="Gene3D" id="2.60.40.3440">
    <property type="match status" value="1"/>
</dbReference>
<dbReference type="PROSITE" id="PS50268">
    <property type="entry name" value="CADHERIN_2"/>
    <property type="match status" value="16"/>
</dbReference>
<dbReference type="SUPFAM" id="SSF49899">
    <property type="entry name" value="Concanavalin A-like lectins/glucanases"/>
    <property type="match status" value="1"/>
</dbReference>
<accession>A0A7Y9UC17</accession>
<protein>
    <recommendedName>
        <fullName evidence="3">Cadherin domain-containing protein</fullName>
    </recommendedName>
</protein>
<feature type="domain" description="Cadherin" evidence="3">
    <location>
        <begin position="1768"/>
        <end position="1857"/>
    </location>
</feature>
<feature type="domain" description="Cadherin" evidence="3">
    <location>
        <begin position="1444"/>
        <end position="1545"/>
    </location>
</feature>
<gene>
    <name evidence="4" type="ORF">BDD16_002090</name>
</gene>
<feature type="domain" description="Cadherin" evidence="3">
    <location>
        <begin position="2298"/>
        <end position="2386"/>
    </location>
</feature>
<dbReference type="GO" id="GO:0005886">
    <property type="term" value="C:plasma membrane"/>
    <property type="evidence" value="ECO:0007669"/>
    <property type="project" value="UniProtKB-SubCell"/>
</dbReference>
<organism evidence="4 5">
    <name type="scientific">Sphaerotilus montanus</name>
    <dbReference type="NCBI Taxonomy" id="522889"/>
    <lineage>
        <taxon>Bacteria</taxon>
        <taxon>Pseudomonadati</taxon>
        <taxon>Pseudomonadota</taxon>
        <taxon>Betaproteobacteria</taxon>
        <taxon>Burkholderiales</taxon>
        <taxon>Sphaerotilaceae</taxon>
        <taxon>Sphaerotilus</taxon>
    </lineage>
</organism>
<dbReference type="PANTHER" id="PTHR24026">
    <property type="entry name" value="FAT ATYPICAL CADHERIN-RELATED"/>
    <property type="match status" value="1"/>
</dbReference>
<dbReference type="RefSeq" id="WP_179633909.1">
    <property type="nucleotide sequence ID" value="NZ_JACCFH010000001.1"/>
</dbReference>
<dbReference type="Pfam" id="PF16184">
    <property type="entry name" value="Cadherin_3"/>
    <property type="match status" value="2"/>
</dbReference>
<dbReference type="InterPro" id="IPR015919">
    <property type="entry name" value="Cadherin-like_sf"/>
</dbReference>
<dbReference type="EMBL" id="JACCFH010000001">
    <property type="protein sequence ID" value="NYG33104.1"/>
    <property type="molecule type" value="Genomic_DNA"/>
</dbReference>
<evidence type="ECO:0000256" key="2">
    <source>
        <dbReference type="ARBA" id="ARBA00022989"/>
    </source>
</evidence>
<proteinExistence type="predicted"/>
<dbReference type="Proteomes" id="UP000518288">
    <property type="component" value="Unassembled WGS sequence"/>
</dbReference>
<dbReference type="InterPro" id="IPR013320">
    <property type="entry name" value="ConA-like_dom_sf"/>
</dbReference>
<dbReference type="Pfam" id="PF14252">
    <property type="entry name" value="DUF4347"/>
    <property type="match status" value="1"/>
</dbReference>
<dbReference type="SMART" id="SM00112">
    <property type="entry name" value="CA"/>
    <property type="match status" value="16"/>
</dbReference>
<feature type="domain" description="Cadherin" evidence="3">
    <location>
        <begin position="2399"/>
        <end position="2493"/>
    </location>
</feature>
<feature type="domain" description="Cadherin" evidence="3">
    <location>
        <begin position="1243"/>
        <end position="1339"/>
    </location>
</feature>
<feature type="domain" description="Cadherin" evidence="3">
    <location>
        <begin position="1550"/>
        <end position="1655"/>
    </location>
</feature>
<evidence type="ECO:0000313" key="4">
    <source>
        <dbReference type="EMBL" id="NYG33104.1"/>
    </source>
</evidence>
<feature type="domain" description="Cadherin" evidence="3">
    <location>
        <begin position="1132"/>
        <end position="1236"/>
    </location>
</feature>
<dbReference type="NCBIfam" id="NF012209">
    <property type="entry name" value="LEPR-8K"/>
    <property type="match status" value="1"/>
</dbReference>
<comment type="caution">
    <text evidence="4">The sequence shown here is derived from an EMBL/GenBank/DDBJ whole genome shotgun (WGS) entry which is preliminary data.</text>
</comment>
<feature type="domain" description="Cadherin" evidence="3">
    <location>
        <begin position="1873"/>
        <end position="1984"/>
    </location>
</feature>
<feature type="domain" description="Cadherin" evidence="3">
    <location>
        <begin position="1664"/>
        <end position="1776"/>
    </location>
</feature>
<dbReference type="InterPro" id="IPR002126">
    <property type="entry name" value="Cadherin-like_dom"/>
</dbReference>
<sequence>MPSTTARVRARVLMETLEPRILYSADLAAVAALAGGDVGWVQEQRLQATTQTADQTVVRTEIAFVDLGIPEARSLVGGLLAERVAGRPIEVVPIAADEDGLAVISRTLDERQAAGETFDAVHVFSHGQSGVVALGTSTLDADSLLRRAGEIADWGSALSAQADLMLYGCDVAAGANGLFLIEGLAALTGADVAASDDLTGSAARGGDWLLEQHTGQIEATVAADAALQQTWDGVLGSETQVNLTTAGNQNTGAETRGSQQAVALDAAGNYTVVWTSGGQDGGGKGVYVRRFASDGTALTGEIQVNTTTAKDQENARIVGDASGQFAVVWTSQDQDGTTASVYFRRFAANGTALTGEIRANASDSGDQLNAVIGLNSGNGDLVVAWEGDGPGGQSVFFRRFAQDGTALDATDRAAGTLNGELNPAVAMDATGRFVIAWNDGQHIRFQRYDAAGVAAGALTQVDGPASDSFGPAVAIDDQGNFAVAYREQSTMTGLWGLSYTATGTPKNVWFYADTGDATSPSIALAPDGSAVVTYQKSGDGDGMGIYARKISASGVVQGAPILVNQSTAKDQVAASVAVRDADHFVVAWSGDSAADKDGVYARTFEPANTPPLITTNGGASTAAVSVAENTTAVTTVGANDVDWPVQTIRYSIVGGADQARFSIDSASGALRFVAAPDFEQPADAGGDNLYEVTVQASDLLLATTQALAVTVTDVADQIVAEADTATTPHATAVSIDVLANDRLGTGSTLTLLDIRQPAHGQATVVGGEVVYTPDAGFVGTDTLQYRVVDGSEGLAAYWALDDDVGSLAGEPGATAGVFGQALQFDGVDDRVGLTGVTYTSEFTLSYWFKLADNTGTGYRYLYADGTAGVQNSLNIYFIEDATSTASGIKNVLRTSLVDSNDGTAITNTSALDIPVTGLLDNRWHQYTLTTVTGTGSSVYIDGTLRAISSQGGDTLTTSGSVLLGANSTLSAARFLTGALDDVALYHHTTAASAVAALESGPGAIGTVTLDVVPANTQTPVITSGGGADAATVSVAENGTAVTVVTAYDTDVGGPALAYTIVGGADQARFSMDAASGAVVFRTVPDFEQPADTGTDNVYDLTVQVSDGVHVDTQQLRVVVTDANEYAVSPITDADPGTEAVDENAAIGTTVGFTASAVDADGTTSAVTYSLDDSAGGRFAIDATTGVVKVAGLLDAETASSHTLLVRAASIDGSNQTLQVTVAVRDLDEARVTTPVDADGAPNTVSERAAIDSAVGLTASAVDADATNNTVTYTLTDNAGGRFAIDASSGVVTVASALDAETALSHTVTVQARSTDGSVASQSFTIVVQDVNESAIGAVTDLNSAAESVREDAVIGTAVGFQAHAVDADATNHTITYALALNYGNRFAIDAASGVVTVAAALDAETTPGYLLLVRAVSSDGSFSSRWLGIGVQDVNEFSVTAPIDANSATNAVNDNAAVDTRVGIIASARDADATRNQITYALADDAAGRFKIDSGTGVVRLARSVAADSGSTLNLVLQATSADGSVATQALTVAVSQTNLYAPVIQSDGGSTSAALAVQENSSGPVTTVVATDADVSGVPLSYQIVGGADAARFTLDAGTGVLRFVATPDAEQPIDAGGDNRYDLIVEASDGVRVDTQTLSVVVQDVNEAAISALADVNLAADTVQENAAIGTVVGVQALAGDSDATNNTVTYTLGDTAGGRFAIDASTGVVTVAGLLDAEAALSHTILVRAASSDGSATTLALTIGVLDVNEYGVGAITDADGQANSVREDDPVGTTVGLTAQAQDLDATANAVTYSLADDAGGRFAIDETTGVVTIAQALDAEAAQSHGIVVRALSADGSVQTQAFSIAVRDVDEFDLVAINDVDGAANAVAENAAVGTRVGITAQSVDADVTNNSVTYSLDDTAGGRFAIDAGTGVVTVAGLLDAETALSHTILVRAASSDGSTTTLALTIAVQDVNEYGVGAITDADAQANSVREDDPVGTTVGLTAQAQDLDATANAVTYSLSDNAGGRFAIDATTGVVTIAQALDAEVAQSHSIVVRALSTDGSVQTQAFSIAVRDVDEFDLVAINDVDGAANAVAENAAVGTRVGLTAQSVDADATSHTVAYALLDSAGGHFAIDATTGVITVAGALDAEMALAHTLVVQATSADGSLWTQAFTVRVTDVDEFDLVAVSDTDAARDAVAENAAVGTAVGLRAGSVDADVTTHGITYTLDDSAGGCFAVDAATGVVTLARAVPDEGVATRTVVLRATSADGSTVAASFDIAILPVNEQAPVIDSDGGGASAALVVDEGQMAVAQVLAHDDDLPADTLRYRIAGGADAALFTLDASTGVLRFAAAPDAEAPRDQGADNVYEVRIQVSDGLHTDEQALRITVQPLNDTAPVITSDGGGATAVRYVAENALAVTQVQARDADWPIDTLTYAVSGGADAALFTVDATTGALRWRAAPDRETPRDAGADGVYDVTVRVSDGLHTASQSLTVVVDNVDEAPRLDTNALAVLEGGMARPVLLASDVDTPAAALVYTVQDLTGGRFEQATAPGVAVTRFTQAEVDAGAIRLVADGHEAAPAYRLVLADATTTLAPQAAQVAFTPVNDAPVSAVVDLGTVDEDTARVITVADLLAGASDAEGDALSVSTLRLTGGDGVLVDLGGGRWRFDPAADWHGAVTLAGEVSDGQAGVALVATLQVRAVNDAPRITSSGGAVTLALDQAENTPEVTTVVGADVDADAPLHYAVVGGADAARFQIDAATGVLAFRQAPDREQAADADGDNRYDVLVEVSDGALTAQQALQITVTNIDEAPVVMHNVALISDGRVTLVLHASDQDTPATALTYRVDSVQGGQFELSAAPGQAVTMFTQADLDAARVTWVAPVGSTATAFALRLSDGHSEVRIGSPTPQRQAVEAAEMTLVAVAAGDTSAAPSAGDSAAATTAAPVAAVARRSDPVLPPPADSAGDDALGLGARMAEDAGSARGGGVRPAAVDAPVIRSTAVRAAAVAEPPAEVALDLPSEGAEAPRRLVTDMDLWGSRNGTSLAEQMDRLRQEVADAQQAGMVSLASTALVSTGLSVGYVIWLVRGGVLMTSLMSVVPAWAGMDPLPVLAEMRRHAADGLATDRTDDDGDSGDDPIEQLFSKARRLLVRPAAGSPVAPEPPEGSA</sequence>
<feature type="domain" description="Cadherin" evidence="3">
    <location>
        <begin position="618"/>
        <end position="730"/>
    </location>
</feature>
<dbReference type="PRINTS" id="PR00205">
    <property type="entry name" value="CADHERIN"/>
</dbReference>
<feature type="domain" description="Cadherin" evidence="3">
    <location>
        <begin position="2185"/>
        <end position="2278"/>
    </location>
</feature>